<evidence type="ECO:0000256" key="1">
    <source>
        <dbReference type="ARBA" id="ARBA00004328"/>
    </source>
</evidence>
<accession>A0AAN5VPB2</accession>
<name>A0AAN5VPB2_CLODI</name>
<dbReference type="RefSeq" id="WP_021415778.1">
    <property type="nucleotide sequence ID" value="NZ_FULL01000006.1"/>
</dbReference>
<organism evidence="4 5">
    <name type="scientific">Clostridioides difficile</name>
    <name type="common">Peptoclostridium difficile</name>
    <dbReference type="NCBI Taxonomy" id="1496"/>
    <lineage>
        <taxon>Bacteria</taxon>
        <taxon>Bacillati</taxon>
        <taxon>Bacillota</taxon>
        <taxon>Clostridia</taxon>
        <taxon>Peptostreptococcales</taxon>
        <taxon>Peptostreptococcaceae</taxon>
        <taxon>Clostridioides</taxon>
    </lineage>
</organism>
<comment type="caution">
    <text evidence="4">The sequence shown here is derived from an EMBL/GenBank/DDBJ whole genome shotgun (WGS) entry which is preliminary data.</text>
</comment>
<dbReference type="SUPFAM" id="SSF56563">
    <property type="entry name" value="Major capsid protein gp5"/>
    <property type="match status" value="1"/>
</dbReference>
<feature type="domain" description="Phage capsid-like C-terminal" evidence="3">
    <location>
        <begin position="103"/>
        <end position="358"/>
    </location>
</feature>
<dbReference type="Pfam" id="PF05065">
    <property type="entry name" value="Phage_capsid"/>
    <property type="match status" value="1"/>
</dbReference>
<evidence type="ECO:0000313" key="5">
    <source>
        <dbReference type="Proteomes" id="UP000878956"/>
    </source>
</evidence>
<dbReference type="NCBIfam" id="TIGR01554">
    <property type="entry name" value="major_cap_HK97"/>
    <property type="match status" value="1"/>
</dbReference>
<dbReference type="Proteomes" id="UP000878956">
    <property type="component" value="Unassembled WGS sequence"/>
</dbReference>
<evidence type="ECO:0000256" key="2">
    <source>
        <dbReference type="SAM" id="Coils"/>
    </source>
</evidence>
<feature type="coiled-coil region" evidence="2">
    <location>
        <begin position="2"/>
        <end position="29"/>
    </location>
</feature>
<dbReference type="EMBL" id="DAEPXK010000046">
    <property type="protein sequence ID" value="HBH1543732.1"/>
    <property type="molecule type" value="Genomic_DNA"/>
</dbReference>
<dbReference type="InterPro" id="IPR054612">
    <property type="entry name" value="Phage_capsid-like_C"/>
</dbReference>
<proteinExistence type="predicted"/>
<dbReference type="InterPro" id="IPR024455">
    <property type="entry name" value="Phage_capsid"/>
</dbReference>
<dbReference type="Gene3D" id="3.30.2400.10">
    <property type="entry name" value="Major capsid protein gp5"/>
    <property type="match status" value="1"/>
</dbReference>
<evidence type="ECO:0000259" key="3">
    <source>
        <dbReference type="Pfam" id="PF05065"/>
    </source>
</evidence>
<dbReference type="Gene3D" id="3.30.2320.10">
    <property type="entry name" value="hypothetical protein PF0899 domain"/>
    <property type="match status" value="1"/>
</dbReference>
<reference evidence="4" key="1">
    <citation type="journal article" date="2018" name="Genome Biol.">
        <title>SKESA: strategic k-mer extension for scrupulous assemblies.</title>
        <authorList>
            <person name="Souvorov A."/>
            <person name="Agarwala R."/>
            <person name="Lipman D.J."/>
        </authorList>
    </citation>
    <scope>NUCLEOTIDE SEQUENCE</scope>
    <source>
        <strain evidence="4">HN1000</strain>
    </source>
</reference>
<keyword evidence="2" id="KW-0175">Coiled coil</keyword>
<comment type="subcellular location">
    <subcellularLocation>
        <location evidence="1">Virion</location>
    </subcellularLocation>
</comment>
<reference evidence="4" key="2">
    <citation type="submission" date="2021-06" db="EMBL/GenBank/DDBJ databases">
        <authorList>
            <consortium name="NCBI Pathogen Detection Project"/>
        </authorList>
    </citation>
    <scope>NUCLEOTIDE SEQUENCE</scope>
    <source>
        <strain evidence="4">HN1000</strain>
    </source>
</reference>
<sequence length="376" mass="42474">MNKELRELLEKINNKKVEARKLIEDDKLDEGKVIKNEIAILRDKFNVLKDLYEEEMGEIENMTDISRTKVDERESIVAFNKAVLGKSLTETQSALVEKVEEDGGYLVPKEQRTQIEELKRQLIPLKQYCNVVPVATLSGSMPLEVDANDELINFDEMEEINQSDIKFGQVKWILNDYGDIIPISNSLLQDEKANLTNYVGVRFSKKAVRTENKKILEVLSKSKKVEGEDYKTIQTALNKELDPSISANAIIITNQDGYDYLDSLTDSNNRPLMSDSLTVEGAKTFKGKIVVVLSNQHFSSTASKLTFYVGDLSSAVAFFDRQVYEMAVSKEAGFTKNATFMRVIERFDVQSIDNKAMVNVELTLPTQSAIAKSIKK</sequence>
<evidence type="ECO:0000313" key="4">
    <source>
        <dbReference type="EMBL" id="HBH1543732.1"/>
    </source>
</evidence>
<protein>
    <submittedName>
        <fullName evidence="4">Phage major capsid protein</fullName>
    </submittedName>
</protein>
<dbReference type="AlphaFoldDB" id="A0AAN5VPB2"/>
<gene>
    <name evidence="4" type="ORF">KRM00_003264</name>
</gene>